<dbReference type="InterPro" id="IPR000073">
    <property type="entry name" value="AB_hydrolase_1"/>
</dbReference>
<dbReference type="PANTHER" id="PTHR43798">
    <property type="entry name" value="MONOACYLGLYCEROL LIPASE"/>
    <property type="match status" value="1"/>
</dbReference>
<dbReference type="STRING" id="1618364.UX86_C0013G0006"/>
<feature type="domain" description="AB hydrolase-1" evidence="1">
    <location>
        <begin position="14"/>
        <end position="113"/>
    </location>
</feature>
<keyword evidence="2" id="KW-0378">Hydrolase</keyword>
<dbReference type="Pfam" id="PF00561">
    <property type="entry name" value="Abhydrolase_1"/>
    <property type="match status" value="1"/>
</dbReference>
<dbReference type="Proteomes" id="UP000034502">
    <property type="component" value="Unassembled WGS sequence"/>
</dbReference>
<evidence type="ECO:0000313" key="3">
    <source>
        <dbReference type="Proteomes" id="UP000034502"/>
    </source>
</evidence>
<gene>
    <name evidence="2" type="ORF">UX86_C0013G0006</name>
</gene>
<reference evidence="2 3" key="1">
    <citation type="journal article" date="2015" name="Nature">
        <title>rRNA introns, odd ribosomes, and small enigmatic genomes across a large radiation of phyla.</title>
        <authorList>
            <person name="Brown C.T."/>
            <person name="Hug L.A."/>
            <person name="Thomas B.C."/>
            <person name="Sharon I."/>
            <person name="Castelle C.J."/>
            <person name="Singh A."/>
            <person name="Wilkins M.J."/>
            <person name="Williams K.H."/>
            <person name="Banfield J.F."/>
        </authorList>
    </citation>
    <scope>NUCLEOTIDE SEQUENCE [LARGE SCALE GENOMIC DNA]</scope>
</reference>
<organism evidence="2 3">
    <name type="scientific">Candidatus Amesbacteria bacterium GW2011_GWC1_47_15</name>
    <dbReference type="NCBI Taxonomy" id="1618364"/>
    <lineage>
        <taxon>Bacteria</taxon>
        <taxon>Candidatus Amesiibacteriota</taxon>
    </lineage>
</organism>
<dbReference type="InterPro" id="IPR050266">
    <property type="entry name" value="AB_hydrolase_sf"/>
</dbReference>
<dbReference type="InterPro" id="IPR029058">
    <property type="entry name" value="AB_hydrolase_fold"/>
</dbReference>
<dbReference type="GO" id="GO:0016787">
    <property type="term" value="F:hydrolase activity"/>
    <property type="evidence" value="ECO:0007669"/>
    <property type="project" value="UniProtKB-KW"/>
</dbReference>
<sequence>MINYQIVGHGKTDMLILHGWQASLEEWKPTADYFKDKYRVFLVDLPGFGGSSRPNTNWGIFEYADFVMKLIKIFQIKTPVLLGHSFGGRIGIILASQEKIVISKLVLVDAAGMELKSFKTKFLGVASTLFKWLPKSIKSKLGSSDYKNVGDMKHIFVKIINQPLRLLAKEINISTLIIWGERDQELSLSEAKLLHKNIQKSKLRIVWGTGHWPHRDEFEDFVNILFEEGI</sequence>
<comment type="caution">
    <text evidence="2">The sequence shown here is derived from an EMBL/GenBank/DDBJ whole genome shotgun (WGS) entry which is preliminary data.</text>
</comment>
<accession>A0A0G1S3L3</accession>
<protein>
    <submittedName>
        <fullName evidence="2">Hydrolase, alpha/beta domain protein</fullName>
    </submittedName>
</protein>
<evidence type="ECO:0000313" key="2">
    <source>
        <dbReference type="EMBL" id="KKU64079.1"/>
    </source>
</evidence>
<dbReference type="AlphaFoldDB" id="A0A0G1S3L3"/>
<proteinExistence type="predicted"/>
<dbReference type="SUPFAM" id="SSF53474">
    <property type="entry name" value="alpha/beta-Hydrolases"/>
    <property type="match status" value="1"/>
</dbReference>
<dbReference type="Gene3D" id="3.40.50.1820">
    <property type="entry name" value="alpha/beta hydrolase"/>
    <property type="match status" value="1"/>
</dbReference>
<dbReference type="GO" id="GO:0016020">
    <property type="term" value="C:membrane"/>
    <property type="evidence" value="ECO:0007669"/>
    <property type="project" value="TreeGrafter"/>
</dbReference>
<name>A0A0G1S3L3_9BACT</name>
<evidence type="ECO:0000259" key="1">
    <source>
        <dbReference type="Pfam" id="PF00561"/>
    </source>
</evidence>
<dbReference type="PRINTS" id="PR00111">
    <property type="entry name" value="ABHYDROLASE"/>
</dbReference>
<dbReference type="EMBL" id="LCNU01000013">
    <property type="protein sequence ID" value="KKU64079.1"/>
    <property type="molecule type" value="Genomic_DNA"/>
</dbReference>
<dbReference type="PANTHER" id="PTHR43798:SF33">
    <property type="entry name" value="HYDROLASE, PUTATIVE (AFU_ORTHOLOGUE AFUA_2G14860)-RELATED"/>
    <property type="match status" value="1"/>
</dbReference>